<gene>
    <name evidence="2" type="ORF">SGFS_101220</name>
</gene>
<evidence type="ECO:0000256" key="1">
    <source>
        <dbReference type="SAM" id="MobiDB-lite"/>
    </source>
</evidence>
<name>A0ABM7FNU4_9ACTN</name>
<feature type="region of interest" description="Disordered" evidence="1">
    <location>
        <begin position="48"/>
        <end position="69"/>
    </location>
</feature>
<reference evidence="2 3" key="1">
    <citation type="journal article" date="2010" name="ChemBioChem">
        <title>Cloning and characterization of the biosynthetic gene cluster of 16-membered macrolide antibiotic FD-891: involvement of a dual functional cytochrome P450 monooxygenase catalyzing epoxidation and hydroxylation.</title>
        <authorList>
            <person name="Kudo F."/>
            <person name="Motegi A."/>
            <person name="Mizoue K."/>
            <person name="Eguchi T."/>
        </authorList>
    </citation>
    <scope>NUCLEOTIDE SEQUENCE [LARGE SCALE GENOMIC DNA]</scope>
    <source>
        <strain evidence="2 3">A-8890</strain>
    </source>
</reference>
<proteinExistence type="predicted"/>
<feature type="region of interest" description="Disordered" evidence="1">
    <location>
        <begin position="19"/>
        <end position="38"/>
    </location>
</feature>
<feature type="compositionally biased region" description="Basic and acidic residues" evidence="1">
    <location>
        <begin position="48"/>
        <end position="59"/>
    </location>
</feature>
<evidence type="ECO:0000313" key="2">
    <source>
        <dbReference type="EMBL" id="BBC38828.1"/>
    </source>
</evidence>
<keyword evidence="3" id="KW-1185">Reference proteome</keyword>
<evidence type="ECO:0000313" key="3">
    <source>
        <dbReference type="Proteomes" id="UP001321542"/>
    </source>
</evidence>
<feature type="compositionally biased region" description="Basic residues" evidence="1">
    <location>
        <begin position="19"/>
        <end position="28"/>
    </location>
</feature>
<sequence length="82" mass="8920">MGGDGRRICAAADPRRSLRRGALRRGRPARFAQGAPGVREAFRTLRAERAPGTDAEQRPNELIASGRHVEDVYAAGRPLGNR</sequence>
<dbReference type="RefSeq" id="WP_286259373.1">
    <property type="nucleotide sequence ID" value="NZ_AP018448.1"/>
</dbReference>
<accession>A0ABM7FNU4</accession>
<organism evidence="2 3">
    <name type="scientific">Streptomyces graminofaciens</name>
    <dbReference type="NCBI Taxonomy" id="68212"/>
    <lineage>
        <taxon>Bacteria</taxon>
        <taxon>Bacillati</taxon>
        <taxon>Actinomycetota</taxon>
        <taxon>Actinomycetes</taxon>
        <taxon>Kitasatosporales</taxon>
        <taxon>Streptomycetaceae</taxon>
        <taxon>Streptomyces</taxon>
    </lineage>
</organism>
<reference evidence="2 3" key="2">
    <citation type="journal article" date="2023" name="ChemBioChem">
        <title>Acyltransferase Domain Exchange between Two Independent Type I Polyketide Synthases in the Same Producer Strain of Macrolide Antibiotics.</title>
        <authorList>
            <person name="Kudo F."/>
            <person name="Kishikawa K."/>
            <person name="Tsuboi K."/>
            <person name="Kido T."/>
            <person name="Usui T."/>
            <person name="Hashimoto J."/>
            <person name="Shin-Ya K."/>
            <person name="Miyanaga A."/>
            <person name="Eguchi T."/>
        </authorList>
    </citation>
    <scope>NUCLEOTIDE SEQUENCE [LARGE SCALE GENOMIC DNA]</scope>
    <source>
        <strain evidence="2 3">A-8890</strain>
    </source>
</reference>
<protein>
    <submittedName>
        <fullName evidence="2">Uncharacterized protein</fullName>
    </submittedName>
</protein>
<dbReference type="Proteomes" id="UP001321542">
    <property type="component" value="Chromosome"/>
</dbReference>
<dbReference type="EMBL" id="AP018448">
    <property type="protein sequence ID" value="BBC38828.1"/>
    <property type="molecule type" value="Genomic_DNA"/>
</dbReference>